<gene>
    <name evidence="6" type="ORF">JFN93_06235</name>
</gene>
<dbReference type="PROSITE" id="PS50883">
    <property type="entry name" value="EAL"/>
    <property type="match status" value="1"/>
</dbReference>
<sequence>MPHLKPIYRISPVTITAASGAAAALCLAGFEAVGWRLHDRLPLPLFEAAGTAAGLALVLGALLVPFARRIFRQAAGAGDALLKAFNVSSDAICICRLDDGAILKINSTFADLTGYAEEEVVSRPVGRLELWRSRGQFLVLARRVEREGEVRDFETAFIRRDGTPVPALITASVISFRGERCILAVTRDVSALTTARETIEKLSQYDTESGLPNQNLLLDRLNQIISLNSRVNRSTAVIYVGIDGFKGIVDALGLTGSNDLVRDLARRLNAALRRTDTAARLHRDEFAIVLGGELQENDLAPVLAKLAGVFARPIKVRSVEINVTASFGIACYPADGCTAELLLQHSHMAMNQAREAGIRFRYFSASMNVKAAERLRIESGMLRSIEDGEFFLCYQPKFANNGQDITGMEALVRWGRNGEVIPPDRFIPIAEENGLIVPLGEWILTEACRQNRRWQEDGFAPLQVSVNISPRQLLQHDFPDRVEAILAQTGLPPALLELEITESAIMGSSDDIVLKLLRLKEHGIAISIDDFGTGYSSLAYLKNLPVDKIKIDRSFVMDIVSDPDDAAIVDAVISIARALNLGVIAEGVESRGQLDFLVGRNCTEFQGFYFSRPLPKEEFADLLRSRGMQERGPVAAAPRRPEAPPVLPSRRSVVPAPLTVVEYMVEVTHLIKPVAPLDRIINVLSRFQLAPDLRVLPVVEGEEIVGVVNRSTFLEEHIIGRYGFAAHINHAKKIRELMEPVALTFESTTRIEDAAASLNSRIGTLRLDNICITRNGAYVGMMDVDRFLKAMTDLQLVLAKGANPLTGLPGNTSIERTIAERLNSEIPFDIAYLDLDNFKPFNDHYGFQKGDEIIRKVAEIMTAVAAGAPEANAFCGHIGGDDFILITDADQAERLAESIVAAFDGEGLFFHGARDFAVGFYRAVNRKGEPETFPLISISVGIVNTARSQVNSYAKLASLSTEVKKAAKKTRGSAIVIDGIAA</sequence>
<dbReference type="InterPro" id="IPR029787">
    <property type="entry name" value="Nucleotide_cyclase"/>
</dbReference>
<dbReference type="PANTHER" id="PTHR44757:SF2">
    <property type="entry name" value="BIOFILM ARCHITECTURE MAINTENANCE PROTEIN MBAA"/>
    <property type="match status" value="1"/>
</dbReference>
<dbReference type="SUPFAM" id="SSF55785">
    <property type="entry name" value="PYP-like sensor domain (PAS domain)"/>
    <property type="match status" value="1"/>
</dbReference>
<dbReference type="CDD" id="cd01949">
    <property type="entry name" value="GGDEF"/>
    <property type="match status" value="2"/>
</dbReference>
<keyword evidence="1" id="KW-0472">Membrane</keyword>
<dbReference type="SMART" id="SM00091">
    <property type="entry name" value="PAS"/>
    <property type="match status" value="1"/>
</dbReference>
<dbReference type="NCBIfam" id="TIGR00254">
    <property type="entry name" value="GGDEF"/>
    <property type="match status" value="2"/>
</dbReference>
<evidence type="ECO:0000259" key="5">
    <source>
        <dbReference type="PROSITE" id="PS50887"/>
    </source>
</evidence>
<keyword evidence="7" id="KW-1185">Reference proteome</keyword>
<feature type="domain" description="PAS" evidence="2">
    <location>
        <begin position="99"/>
        <end position="123"/>
    </location>
</feature>
<dbReference type="InterPro" id="IPR000014">
    <property type="entry name" value="PAS"/>
</dbReference>
<dbReference type="InterPro" id="IPR001633">
    <property type="entry name" value="EAL_dom"/>
</dbReference>
<dbReference type="CDD" id="cd01948">
    <property type="entry name" value="EAL"/>
    <property type="match status" value="1"/>
</dbReference>
<evidence type="ECO:0000259" key="3">
    <source>
        <dbReference type="PROSITE" id="PS50113"/>
    </source>
</evidence>
<dbReference type="SMART" id="SM00267">
    <property type="entry name" value="GGDEF"/>
    <property type="match status" value="2"/>
</dbReference>
<dbReference type="PANTHER" id="PTHR44757">
    <property type="entry name" value="DIGUANYLATE CYCLASE DGCP"/>
    <property type="match status" value="1"/>
</dbReference>
<evidence type="ECO:0000313" key="7">
    <source>
        <dbReference type="Proteomes" id="UP000636888"/>
    </source>
</evidence>
<evidence type="ECO:0000259" key="4">
    <source>
        <dbReference type="PROSITE" id="PS50883"/>
    </source>
</evidence>
<feature type="transmembrane region" description="Helical" evidence="1">
    <location>
        <begin position="45"/>
        <end position="64"/>
    </location>
</feature>
<dbReference type="Pfam" id="PF13426">
    <property type="entry name" value="PAS_9"/>
    <property type="match status" value="1"/>
</dbReference>
<comment type="caution">
    <text evidence="6">The sequence shown here is derived from an EMBL/GenBank/DDBJ whole genome shotgun (WGS) entry which is preliminary data.</text>
</comment>
<evidence type="ECO:0000256" key="1">
    <source>
        <dbReference type="SAM" id="Phobius"/>
    </source>
</evidence>
<dbReference type="EMBL" id="JAEMHM010000004">
    <property type="protein sequence ID" value="MBJ6724298.1"/>
    <property type="molecule type" value="Genomic_DNA"/>
</dbReference>
<dbReference type="PROSITE" id="PS50113">
    <property type="entry name" value="PAC"/>
    <property type="match status" value="1"/>
</dbReference>
<dbReference type="NCBIfam" id="TIGR00229">
    <property type="entry name" value="sensory_box"/>
    <property type="match status" value="1"/>
</dbReference>
<keyword evidence="1" id="KW-0812">Transmembrane</keyword>
<dbReference type="CDD" id="cd00130">
    <property type="entry name" value="PAS"/>
    <property type="match status" value="1"/>
</dbReference>
<dbReference type="InterPro" id="IPR046342">
    <property type="entry name" value="CBS_dom_sf"/>
</dbReference>
<name>A0A8J7JC59_9BACT</name>
<dbReference type="SUPFAM" id="SSF55073">
    <property type="entry name" value="Nucleotide cyclase"/>
    <property type="match status" value="2"/>
</dbReference>
<dbReference type="PROSITE" id="PS50112">
    <property type="entry name" value="PAS"/>
    <property type="match status" value="1"/>
</dbReference>
<dbReference type="SMART" id="SM00052">
    <property type="entry name" value="EAL"/>
    <property type="match status" value="1"/>
</dbReference>
<dbReference type="Pfam" id="PF00563">
    <property type="entry name" value="EAL"/>
    <property type="match status" value="1"/>
</dbReference>
<organism evidence="6 7">
    <name type="scientific">Geomesophilobacter sediminis</name>
    <dbReference type="NCBI Taxonomy" id="2798584"/>
    <lineage>
        <taxon>Bacteria</taxon>
        <taxon>Pseudomonadati</taxon>
        <taxon>Thermodesulfobacteriota</taxon>
        <taxon>Desulfuromonadia</taxon>
        <taxon>Geobacterales</taxon>
        <taxon>Geobacteraceae</taxon>
        <taxon>Geomesophilobacter</taxon>
    </lineage>
</organism>
<dbReference type="Proteomes" id="UP000636888">
    <property type="component" value="Unassembled WGS sequence"/>
</dbReference>
<dbReference type="InterPro" id="IPR000700">
    <property type="entry name" value="PAS-assoc_C"/>
</dbReference>
<dbReference type="Gene3D" id="3.20.20.450">
    <property type="entry name" value="EAL domain"/>
    <property type="match status" value="1"/>
</dbReference>
<dbReference type="RefSeq" id="WP_199383135.1">
    <property type="nucleotide sequence ID" value="NZ_JAEMHM010000004.1"/>
</dbReference>
<dbReference type="InterPro" id="IPR035919">
    <property type="entry name" value="EAL_sf"/>
</dbReference>
<feature type="domain" description="GGDEF" evidence="5">
    <location>
        <begin position="826"/>
        <end position="979"/>
    </location>
</feature>
<reference evidence="6" key="1">
    <citation type="submission" date="2020-12" db="EMBL/GenBank/DDBJ databases">
        <title>Geomonas sp. Red875, isolated from river sediment.</title>
        <authorList>
            <person name="Xu Z."/>
            <person name="Zhang Z."/>
            <person name="Masuda Y."/>
            <person name="Itoh H."/>
            <person name="Senoo K."/>
        </authorList>
    </citation>
    <scope>NUCLEOTIDE SEQUENCE</scope>
    <source>
        <strain evidence="6">Red875</strain>
    </source>
</reference>
<dbReference type="Gene3D" id="3.30.450.20">
    <property type="entry name" value="PAS domain"/>
    <property type="match status" value="1"/>
</dbReference>
<protein>
    <submittedName>
        <fullName evidence="6">EAL domain-containing protein</fullName>
    </submittedName>
</protein>
<keyword evidence="1" id="KW-1133">Transmembrane helix</keyword>
<evidence type="ECO:0000259" key="2">
    <source>
        <dbReference type="PROSITE" id="PS50112"/>
    </source>
</evidence>
<feature type="transmembrane region" description="Helical" evidence="1">
    <location>
        <begin position="12"/>
        <end position="33"/>
    </location>
</feature>
<dbReference type="InterPro" id="IPR000160">
    <property type="entry name" value="GGDEF_dom"/>
</dbReference>
<dbReference type="AlphaFoldDB" id="A0A8J7JC59"/>
<feature type="domain" description="EAL" evidence="4">
    <location>
        <begin position="374"/>
        <end position="627"/>
    </location>
</feature>
<dbReference type="Gene3D" id="3.30.70.270">
    <property type="match status" value="2"/>
</dbReference>
<dbReference type="SUPFAM" id="SSF54631">
    <property type="entry name" value="CBS-domain pair"/>
    <property type="match status" value="1"/>
</dbReference>
<evidence type="ECO:0000313" key="6">
    <source>
        <dbReference type="EMBL" id="MBJ6724298.1"/>
    </source>
</evidence>
<dbReference type="Pfam" id="PF00990">
    <property type="entry name" value="GGDEF"/>
    <property type="match status" value="2"/>
</dbReference>
<dbReference type="Gene3D" id="3.10.580.10">
    <property type="entry name" value="CBS-domain"/>
    <property type="match status" value="1"/>
</dbReference>
<feature type="domain" description="GGDEF" evidence="5">
    <location>
        <begin position="233"/>
        <end position="366"/>
    </location>
</feature>
<dbReference type="SUPFAM" id="SSF141868">
    <property type="entry name" value="EAL domain-like"/>
    <property type="match status" value="1"/>
</dbReference>
<dbReference type="InterPro" id="IPR052155">
    <property type="entry name" value="Biofilm_reg_signaling"/>
</dbReference>
<feature type="domain" description="PAC" evidence="3">
    <location>
        <begin position="151"/>
        <end position="201"/>
    </location>
</feature>
<dbReference type="InterPro" id="IPR043128">
    <property type="entry name" value="Rev_trsase/Diguanyl_cyclase"/>
</dbReference>
<accession>A0A8J7JC59</accession>
<dbReference type="PROSITE" id="PS50887">
    <property type="entry name" value="GGDEF"/>
    <property type="match status" value="2"/>
</dbReference>
<dbReference type="InterPro" id="IPR035965">
    <property type="entry name" value="PAS-like_dom_sf"/>
</dbReference>
<proteinExistence type="predicted"/>